<feature type="region of interest" description="Disordered" evidence="1">
    <location>
        <begin position="522"/>
        <end position="708"/>
    </location>
</feature>
<keyword evidence="3" id="KW-1185">Reference proteome</keyword>
<feature type="compositionally biased region" description="Basic and acidic residues" evidence="1">
    <location>
        <begin position="661"/>
        <end position="675"/>
    </location>
</feature>
<sequence>MQLRQQPNQSQTADKNFQCLGCPMDIMCAFSQCERGNTLFCFNCIQQKHENCSDHKWDQYACQITNWTEMIQDLKEKSYNELENSAVITAYEQLEVMKSTLVNALENMQSKIVEYCPSIKTYARVYSYKPDSDFITNFTLRKSLVFDPAKQSLKFKHPINSENVDFPHILTRKLILQAQDLQRNFSHQCKKFLIDIEEVDPSFQNFRNTLRGASKLAFKDIIKNQRAENYIAENLNQKQQKEQIFAKENQNMLPDTPKIEQQHAEDSASYTLRSRNKGSSMNLRTLKPYSNNINNNNSNSIYNYSRSQSSRNYSQAVENKEITNGTSNLLNRKRRKFYREEKEERKLKILKDALKMGNIMKAAKIHGVSGSVIRKWRKLYSSLPEIQEYNRIYQENRCAQEKYSAAEKKVILMELKLGSVKQSVANKYRIHPTTLRKWEKKFGKELGFKEFADSRNESIREDHEDGYYDVKEEYSDEEAEDGDIDGDDDEDDDEIDIQIEQEDLENEDADVEDDVDILDHQSLVDNKNSNSVQLIKDPNNHIESVSNNRNNNVSSNNENNINNNNKNDNNNNNNNSNNNNQPENAKTQSNNQSIDDKNKDNNSQSYSQEKPQKKQQQQSNEQRMSLRTRRQQTADSSVDTKNSRANQSIDLEGSNNEEDSHESVSQEVPNKELYKPHARFNKNFKIKEEDQSDSNSKRKTRSTVNQHL</sequence>
<proteinExistence type="predicted"/>
<feature type="region of interest" description="Disordered" evidence="1">
    <location>
        <begin position="260"/>
        <end position="307"/>
    </location>
</feature>
<dbReference type="AlphaFoldDB" id="Q23JD7"/>
<feature type="compositionally biased region" description="Acidic residues" evidence="1">
    <location>
        <begin position="474"/>
        <end position="491"/>
    </location>
</feature>
<feature type="compositionally biased region" description="Polar residues" evidence="1">
    <location>
        <begin position="581"/>
        <end position="593"/>
    </location>
</feature>
<feature type="compositionally biased region" description="Low complexity" evidence="1">
    <location>
        <begin position="541"/>
        <end position="580"/>
    </location>
</feature>
<feature type="compositionally biased region" description="Polar residues" evidence="1">
    <location>
        <begin position="268"/>
        <end position="283"/>
    </location>
</feature>
<feature type="region of interest" description="Disordered" evidence="1">
    <location>
        <begin position="457"/>
        <end position="491"/>
    </location>
</feature>
<accession>Q23JD7</accession>
<feature type="compositionally biased region" description="Basic and acidic residues" evidence="1">
    <location>
        <begin position="457"/>
        <end position="473"/>
    </location>
</feature>
<dbReference type="HOGENOM" id="CLU_380160_0_0_1"/>
<dbReference type="Proteomes" id="UP000009168">
    <property type="component" value="Unassembled WGS sequence"/>
</dbReference>
<name>Q23JD7_TETTS</name>
<dbReference type="EMBL" id="GG662691">
    <property type="protein sequence ID" value="EAR96567.2"/>
    <property type="molecule type" value="Genomic_DNA"/>
</dbReference>
<organism evidence="2 3">
    <name type="scientific">Tetrahymena thermophila (strain SB210)</name>
    <dbReference type="NCBI Taxonomy" id="312017"/>
    <lineage>
        <taxon>Eukaryota</taxon>
        <taxon>Sar</taxon>
        <taxon>Alveolata</taxon>
        <taxon>Ciliophora</taxon>
        <taxon>Intramacronucleata</taxon>
        <taxon>Oligohymenophorea</taxon>
        <taxon>Hymenostomatida</taxon>
        <taxon>Tetrahymenina</taxon>
        <taxon>Tetrahymenidae</taxon>
        <taxon>Tetrahymena</taxon>
    </lineage>
</organism>
<feature type="compositionally biased region" description="Polar residues" evidence="1">
    <location>
        <begin position="523"/>
        <end position="533"/>
    </location>
</feature>
<dbReference type="GeneID" id="7838670"/>
<dbReference type="KEGG" id="tet:TTHERM_00488370"/>
<evidence type="ECO:0000256" key="1">
    <source>
        <dbReference type="SAM" id="MobiDB-lite"/>
    </source>
</evidence>
<evidence type="ECO:0000313" key="3">
    <source>
        <dbReference type="Proteomes" id="UP000009168"/>
    </source>
</evidence>
<gene>
    <name evidence="2" type="ORF">TTHERM_00488370</name>
</gene>
<protein>
    <submittedName>
        <fullName evidence="2">Uncharacterized protein</fullName>
    </submittedName>
</protein>
<dbReference type="InParanoid" id="Q23JD7"/>
<dbReference type="RefSeq" id="XP_001016812.2">
    <property type="nucleotide sequence ID" value="XM_001016812.2"/>
</dbReference>
<reference evidence="3" key="1">
    <citation type="journal article" date="2006" name="PLoS Biol.">
        <title>Macronuclear genome sequence of the ciliate Tetrahymena thermophila, a model eukaryote.</title>
        <authorList>
            <person name="Eisen J.A."/>
            <person name="Coyne R.S."/>
            <person name="Wu M."/>
            <person name="Wu D."/>
            <person name="Thiagarajan M."/>
            <person name="Wortman J.R."/>
            <person name="Badger J.H."/>
            <person name="Ren Q."/>
            <person name="Amedeo P."/>
            <person name="Jones K.M."/>
            <person name="Tallon L.J."/>
            <person name="Delcher A.L."/>
            <person name="Salzberg S.L."/>
            <person name="Silva J.C."/>
            <person name="Haas B.J."/>
            <person name="Majoros W.H."/>
            <person name="Farzad M."/>
            <person name="Carlton J.M."/>
            <person name="Smith R.K. Jr."/>
            <person name="Garg J."/>
            <person name="Pearlman R.E."/>
            <person name="Karrer K.M."/>
            <person name="Sun L."/>
            <person name="Manning G."/>
            <person name="Elde N.C."/>
            <person name="Turkewitz A.P."/>
            <person name="Asai D.J."/>
            <person name="Wilkes D.E."/>
            <person name="Wang Y."/>
            <person name="Cai H."/>
            <person name="Collins K."/>
            <person name="Stewart B.A."/>
            <person name="Lee S.R."/>
            <person name="Wilamowska K."/>
            <person name="Weinberg Z."/>
            <person name="Ruzzo W.L."/>
            <person name="Wloga D."/>
            <person name="Gaertig J."/>
            <person name="Frankel J."/>
            <person name="Tsao C.-C."/>
            <person name="Gorovsky M.A."/>
            <person name="Keeling P.J."/>
            <person name="Waller R.F."/>
            <person name="Patron N.J."/>
            <person name="Cherry J.M."/>
            <person name="Stover N.A."/>
            <person name="Krieger C.J."/>
            <person name="del Toro C."/>
            <person name="Ryder H.F."/>
            <person name="Williamson S.C."/>
            <person name="Barbeau R.A."/>
            <person name="Hamilton E.P."/>
            <person name="Orias E."/>
        </authorList>
    </citation>
    <scope>NUCLEOTIDE SEQUENCE [LARGE SCALE GENOMIC DNA]</scope>
    <source>
        <strain evidence="3">SB210</strain>
    </source>
</reference>
<feature type="compositionally biased region" description="Low complexity" evidence="1">
    <location>
        <begin position="289"/>
        <end position="307"/>
    </location>
</feature>
<feature type="compositionally biased region" description="Low complexity" evidence="1">
    <location>
        <begin position="603"/>
        <end position="622"/>
    </location>
</feature>
<evidence type="ECO:0000313" key="2">
    <source>
        <dbReference type="EMBL" id="EAR96567.2"/>
    </source>
</evidence>
<feature type="compositionally biased region" description="Polar residues" evidence="1">
    <location>
        <begin position="631"/>
        <end position="649"/>
    </location>
</feature>